<evidence type="ECO:0000256" key="2">
    <source>
        <dbReference type="ARBA" id="ARBA00022803"/>
    </source>
</evidence>
<dbReference type="SUPFAM" id="SSF48452">
    <property type="entry name" value="TPR-like"/>
    <property type="match status" value="1"/>
</dbReference>
<comment type="catalytic activity">
    <reaction evidence="3">
        <text>[protein]-peptidylproline (omega=180) = [protein]-peptidylproline (omega=0)</text>
        <dbReference type="Rhea" id="RHEA:16237"/>
        <dbReference type="Rhea" id="RHEA-COMP:10747"/>
        <dbReference type="Rhea" id="RHEA-COMP:10748"/>
        <dbReference type="ChEBI" id="CHEBI:83833"/>
        <dbReference type="ChEBI" id="CHEBI:83834"/>
        <dbReference type="EC" id="5.2.1.8"/>
    </reaction>
</comment>
<dbReference type="PROSITE" id="PS50005">
    <property type="entry name" value="TPR"/>
    <property type="match status" value="1"/>
</dbReference>
<proteinExistence type="predicted"/>
<dbReference type="PROSITE" id="PS50293">
    <property type="entry name" value="TPR_REGION"/>
    <property type="match status" value="1"/>
</dbReference>
<keyword evidence="3" id="KW-0697">Rotamase</keyword>
<dbReference type="PANTHER" id="PTHR46512">
    <property type="entry name" value="PEPTIDYLPROLYL ISOMERASE"/>
    <property type="match status" value="1"/>
</dbReference>
<comment type="caution">
    <text evidence="6">The sequence shown here is derived from an EMBL/GenBank/DDBJ whole genome shotgun (WGS) entry which is preliminary data.</text>
</comment>
<dbReference type="GO" id="GO:0016020">
    <property type="term" value="C:membrane"/>
    <property type="evidence" value="ECO:0007669"/>
    <property type="project" value="TreeGrafter"/>
</dbReference>
<evidence type="ECO:0000313" key="6">
    <source>
        <dbReference type="EMBL" id="CAB3981968.1"/>
    </source>
</evidence>
<dbReference type="Gene3D" id="3.10.50.40">
    <property type="match status" value="1"/>
</dbReference>
<organism evidence="6 7">
    <name type="scientific">Paramuricea clavata</name>
    <name type="common">Red gorgonian</name>
    <name type="synonym">Violescent sea-whip</name>
    <dbReference type="NCBI Taxonomy" id="317549"/>
    <lineage>
        <taxon>Eukaryota</taxon>
        <taxon>Metazoa</taxon>
        <taxon>Cnidaria</taxon>
        <taxon>Anthozoa</taxon>
        <taxon>Octocorallia</taxon>
        <taxon>Malacalcyonacea</taxon>
        <taxon>Plexauridae</taxon>
        <taxon>Paramuricea</taxon>
    </lineage>
</organism>
<dbReference type="Proteomes" id="UP001152795">
    <property type="component" value="Unassembled WGS sequence"/>
</dbReference>
<feature type="compositionally biased region" description="Acidic residues" evidence="5">
    <location>
        <begin position="18"/>
        <end position="31"/>
    </location>
</feature>
<keyword evidence="7" id="KW-1185">Reference proteome</keyword>
<accession>A0A6S7FQV8</accession>
<dbReference type="SUPFAM" id="SSF54534">
    <property type="entry name" value="FKBP-like"/>
    <property type="match status" value="1"/>
</dbReference>
<dbReference type="AlphaFoldDB" id="A0A6S7FQV8"/>
<evidence type="ECO:0000256" key="5">
    <source>
        <dbReference type="SAM" id="MobiDB-lite"/>
    </source>
</evidence>
<dbReference type="Pfam" id="PF00254">
    <property type="entry name" value="FKBP_C"/>
    <property type="match status" value="1"/>
</dbReference>
<dbReference type="GO" id="GO:0043066">
    <property type="term" value="P:negative regulation of apoptotic process"/>
    <property type="evidence" value="ECO:0007669"/>
    <property type="project" value="TreeGrafter"/>
</dbReference>
<dbReference type="EC" id="5.2.1.8" evidence="3"/>
<dbReference type="OrthoDB" id="532682at2759"/>
<evidence type="ECO:0000256" key="3">
    <source>
        <dbReference type="PROSITE-ProRule" id="PRU00277"/>
    </source>
</evidence>
<dbReference type="InterPro" id="IPR001179">
    <property type="entry name" value="PPIase_FKBP_dom"/>
</dbReference>
<dbReference type="GO" id="GO:0005829">
    <property type="term" value="C:cytosol"/>
    <property type="evidence" value="ECO:0007669"/>
    <property type="project" value="TreeGrafter"/>
</dbReference>
<dbReference type="Pfam" id="PF14559">
    <property type="entry name" value="TPR_19"/>
    <property type="match status" value="1"/>
</dbReference>
<dbReference type="InterPro" id="IPR046357">
    <property type="entry name" value="PPIase_dom_sf"/>
</dbReference>
<reference evidence="6" key="1">
    <citation type="submission" date="2020-04" db="EMBL/GenBank/DDBJ databases">
        <authorList>
            <person name="Alioto T."/>
            <person name="Alioto T."/>
            <person name="Gomez Garrido J."/>
        </authorList>
    </citation>
    <scope>NUCLEOTIDE SEQUENCE</scope>
    <source>
        <strain evidence="6">A484AB</strain>
    </source>
</reference>
<dbReference type="InterPro" id="IPR019734">
    <property type="entry name" value="TPR_rpt"/>
</dbReference>
<dbReference type="GO" id="GO:0005740">
    <property type="term" value="C:mitochondrial envelope"/>
    <property type="evidence" value="ECO:0007669"/>
    <property type="project" value="TreeGrafter"/>
</dbReference>
<keyword evidence="1" id="KW-0677">Repeat</keyword>
<keyword evidence="3 6" id="KW-0413">Isomerase</keyword>
<dbReference type="EMBL" id="CACRXK020000449">
    <property type="protein sequence ID" value="CAB3981968.1"/>
    <property type="molecule type" value="Genomic_DNA"/>
</dbReference>
<evidence type="ECO:0000256" key="1">
    <source>
        <dbReference type="ARBA" id="ARBA00022737"/>
    </source>
</evidence>
<dbReference type="GO" id="GO:0044183">
    <property type="term" value="F:protein folding chaperone"/>
    <property type="evidence" value="ECO:0007669"/>
    <property type="project" value="TreeGrafter"/>
</dbReference>
<dbReference type="PANTHER" id="PTHR46512:SF1">
    <property type="entry name" value="PEPTIDYLPROLYL ISOMERASE"/>
    <property type="match status" value="1"/>
</dbReference>
<feature type="region of interest" description="Disordered" evidence="5">
    <location>
        <begin position="1"/>
        <end position="78"/>
    </location>
</feature>
<feature type="repeat" description="TPR" evidence="4">
    <location>
        <begin position="368"/>
        <end position="401"/>
    </location>
</feature>
<dbReference type="Gene3D" id="1.25.40.10">
    <property type="entry name" value="Tetratricopeptide repeat domain"/>
    <property type="match status" value="1"/>
</dbReference>
<sequence length="493" mass="55161">MDSTIENTDKEADFATEQLEETPEASSEEETEKTSEETGENAVENGTVAGRNLEEQSSSEINVDFETEKAGKNDGNTEQQAVEVVEIEEKDIIETLDEAKSVQGNVESVQETQDSIVVENRNETIDLLSNVETETQFRTSEIHSEPAKPPGEVKQQQEWTDLLGNGLLKKKIIRAGKEDGSRPLLGQEVCIRCEGTLASGDKVDVKEKLQFIIGDGDIVTALDLCVPTMLESEICELVAAARFAYGTSGREDDDEGDVPPDSEVTYMLELLSVADGPNISQLTDEQRIELGDQKRERGNDLFRREEYSLAVHSYSRALKYLGSSKSEAIIELKVKCWNNISASHLKVLEYAAARNACDSVLEVDPNNVKALFRKGKVLYAEGEYEESVELLRKANSLDPENRLIRRELYLVRQKLDESTEKERSTYQRMFGLNNDNTTSENNNTFFTWPVILGITGVAIGGVEANWQEKMFGTKIIVSRIYLVTSKQRMKRLS</sequence>
<keyword evidence="2 4" id="KW-0802">TPR repeat</keyword>
<dbReference type="InterPro" id="IPR011990">
    <property type="entry name" value="TPR-like_helical_dom_sf"/>
</dbReference>
<dbReference type="GO" id="GO:0012505">
    <property type="term" value="C:endomembrane system"/>
    <property type="evidence" value="ECO:0007669"/>
    <property type="project" value="TreeGrafter"/>
</dbReference>
<name>A0A6S7FQV8_PARCT</name>
<dbReference type="SMART" id="SM00028">
    <property type="entry name" value="TPR"/>
    <property type="match status" value="3"/>
</dbReference>
<gene>
    <name evidence="6" type="ORF">PACLA_8A081945</name>
</gene>
<dbReference type="GO" id="GO:0003755">
    <property type="term" value="F:peptidyl-prolyl cis-trans isomerase activity"/>
    <property type="evidence" value="ECO:0007669"/>
    <property type="project" value="UniProtKB-KW"/>
</dbReference>
<protein>
    <recommendedName>
        <fullName evidence="3">peptidylprolyl isomerase</fullName>
        <ecNumber evidence="3">5.2.1.8</ecNumber>
    </recommendedName>
</protein>
<evidence type="ECO:0000256" key="4">
    <source>
        <dbReference type="PROSITE-ProRule" id="PRU00339"/>
    </source>
</evidence>
<dbReference type="InterPro" id="IPR050754">
    <property type="entry name" value="FKBP4/5/8-like"/>
</dbReference>
<dbReference type="PROSITE" id="PS50059">
    <property type="entry name" value="FKBP_PPIASE"/>
    <property type="match status" value="1"/>
</dbReference>
<evidence type="ECO:0000313" key="7">
    <source>
        <dbReference type="Proteomes" id="UP001152795"/>
    </source>
</evidence>